<evidence type="ECO:0000256" key="3">
    <source>
        <dbReference type="SAM" id="MobiDB-lite"/>
    </source>
</evidence>
<dbReference type="PROSITE" id="PS51462">
    <property type="entry name" value="NUDIX"/>
    <property type="match status" value="1"/>
</dbReference>
<dbReference type="EMBL" id="JADBEM010000001">
    <property type="protein sequence ID" value="MBE1605909.1"/>
    <property type="molecule type" value="Genomic_DNA"/>
</dbReference>
<keyword evidence="2" id="KW-0378">Hydrolase</keyword>
<reference evidence="5" key="1">
    <citation type="submission" date="2020-10" db="EMBL/GenBank/DDBJ databases">
        <title>Sequencing the genomes of 1000 actinobacteria strains.</title>
        <authorList>
            <person name="Klenk H.-P."/>
        </authorList>
    </citation>
    <scope>NUCLEOTIDE SEQUENCE</scope>
    <source>
        <strain evidence="5">DSM 45354</strain>
    </source>
</reference>
<evidence type="ECO:0000256" key="2">
    <source>
        <dbReference type="ARBA" id="ARBA00022801"/>
    </source>
</evidence>
<dbReference type="Pfam" id="PF00293">
    <property type="entry name" value="NUDIX"/>
    <property type="match status" value="1"/>
</dbReference>
<dbReference type="InterPro" id="IPR000086">
    <property type="entry name" value="NUDIX_hydrolase_dom"/>
</dbReference>
<dbReference type="Gene3D" id="3.90.79.10">
    <property type="entry name" value="Nucleoside Triphosphate Pyrophosphohydrolase"/>
    <property type="match status" value="1"/>
</dbReference>
<dbReference type="AlphaFoldDB" id="A0A927MTJ5"/>
<sequence length="174" mass="19608">MSSPDGTSAPLPAPTPTSTSTPAHRPVVRPGTGILVVSPESRLLIVQQERDRVVDWGPLGGGLEHGEGIEECAVREAHEESGLRVKLVRLLSVDEFWHLGRLERVGFVFLAEPDPWPQNVSLPIVDGDTRFLDHRWIAKDEVRRFAGKDAREFWACHWPLDVRETLVRRLDVER</sequence>
<comment type="cofactor">
    <cofactor evidence="1">
        <name>Mg(2+)</name>
        <dbReference type="ChEBI" id="CHEBI:18420"/>
    </cofactor>
</comment>
<dbReference type="PANTHER" id="PTHR43046">
    <property type="entry name" value="GDP-MANNOSE MANNOSYL HYDROLASE"/>
    <property type="match status" value="1"/>
</dbReference>
<organism evidence="5 6">
    <name type="scientific">Actinopolymorpha pittospori</name>
    <dbReference type="NCBI Taxonomy" id="648752"/>
    <lineage>
        <taxon>Bacteria</taxon>
        <taxon>Bacillati</taxon>
        <taxon>Actinomycetota</taxon>
        <taxon>Actinomycetes</taxon>
        <taxon>Propionibacteriales</taxon>
        <taxon>Actinopolymorphaceae</taxon>
        <taxon>Actinopolymorpha</taxon>
    </lineage>
</organism>
<dbReference type="Proteomes" id="UP000638648">
    <property type="component" value="Unassembled WGS sequence"/>
</dbReference>
<feature type="domain" description="Nudix hydrolase" evidence="4">
    <location>
        <begin position="27"/>
        <end position="161"/>
    </location>
</feature>
<dbReference type="PANTHER" id="PTHR43046:SF14">
    <property type="entry name" value="MUTT_NUDIX FAMILY PROTEIN"/>
    <property type="match status" value="1"/>
</dbReference>
<evidence type="ECO:0000256" key="1">
    <source>
        <dbReference type="ARBA" id="ARBA00001946"/>
    </source>
</evidence>
<dbReference type="RefSeq" id="WP_192750125.1">
    <property type="nucleotide sequence ID" value="NZ_BAABJL010000223.1"/>
</dbReference>
<evidence type="ECO:0000313" key="5">
    <source>
        <dbReference type="EMBL" id="MBE1605909.1"/>
    </source>
</evidence>
<comment type="caution">
    <text evidence="5">The sequence shown here is derived from an EMBL/GenBank/DDBJ whole genome shotgun (WGS) entry which is preliminary data.</text>
</comment>
<dbReference type="SUPFAM" id="SSF55811">
    <property type="entry name" value="Nudix"/>
    <property type="match status" value="1"/>
</dbReference>
<dbReference type="InterPro" id="IPR015797">
    <property type="entry name" value="NUDIX_hydrolase-like_dom_sf"/>
</dbReference>
<dbReference type="GO" id="GO:0016787">
    <property type="term" value="F:hydrolase activity"/>
    <property type="evidence" value="ECO:0007669"/>
    <property type="project" value="UniProtKB-KW"/>
</dbReference>
<evidence type="ECO:0000259" key="4">
    <source>
        <dbReference type="PROSITE" id="PS51462"/>
    </source>
</evidence>
<name>A0A927MTJ5_9ACTN</name>
<feature type="region of interest" description="Disordered" evidence="3">
    <location>
        <begin position="1"/>
        <end position="29"/>
    </location>
</feature>
<dbReference type="InterPro" id="IPR020084">
    <property type="entry name" value="NUDIX_hydrolase_CS"/>
</dbReference>
<proteinExistence type="predicted"/>
<accession>A0A927MTJ5</accession>
<protein>
    <submittedName>
        <fullName evidence="5">ADP-ribose pyrophosphatase YjhB (NUDIX family)</fullName>
    </submittedName>
</protein>
<keyword evidence="6" id="KW-1185">Reference proteome</keyword>
<dbReference type="CDD" id="cd02883">
    <property type="entry name" value="NUDIX_Hydrolase"/>
    <property type="match status" value="1"/>
</dbReference>
<gene>
    <name evidence="5" type="ORF">HEB94_002757</name>
</gene>
<dbReference type="PROSITE" id="PS00893">
    <property type="entry name" value="NUDIX_BOX"/>
    <property type="match status" value="1"/>
</dbReference>
<evidence type="ECO:0000313" key="6">
    <source>
        <dbReference type="Proteomes" id="UP000638648"/>
    </source>
</evidence>